<proteinExistence type="predicted"/>
<dbReference type="OrthoDB" id="6571799at2"/>
<dbReference type="SUPFAM" id="SSF49373">
    <property type="entry name" value="Invasin/intimin cell-adhesion fragments"/>
    <property type="match status" value="1"/>
</dbReference>
<protein>
    <submittedName>
        <fullName evidence="2">Ig domain-containing protein</fullName>
    </submittedName>
</protein>
<feature type="domain" description="BIG2" evidence="1">
    <location>
        <begin position="307"/>
        <end position="383"/>
    </location>
</feature>
<dbReference type="InterPro" id="IPR044000">
    <property type="entry name" value="Phage_tube_2"/>
</dbReference>
<dbReference type="InterPro" id="IPR003343">
    <property type="entry name" value="Big_2"/>
</dbReference>
<reference evidence="2 3" key="1">
    <citation type="submission" date="2014-09" db="EMBL/GenBank/DDBJ databases">
        <authorList>
            <person name="Chan K.-G."/>
        </authorList>
    </citation>
    <scope>NUCLEOTIDE SEQUENCE [LARGE SCALE GENOMIC DNA]</scope>
    <source>
        <strain evidence="2 3">ND07</strain>
    </source>
</reference>
<gene>
    <name evidence="2" type="ORF">LK03_15070</name>
</gene>
<accession>A0A089WTL3</accession>
<organism evidence="2 3">
    <name type="scientific">Pseudomonas cremoricolorata</name>
    <dbReference type="NCBI Taxonomy" id="157783"/>
    <lineage>
        <taxon>Bacteria</taxon>
        <taxon>Pseudomonadati</taxon>
        <taxon>Pseudomonadota</taxon>
        <taxon>Gammaproteobacteria</taxon>
        <taxon>Pseudomonadales</taxon>
        <taxon>Pseudomonadaceae</taxon>
        <taxon>Pseudomonas</taxon>
    </lineage>
</organism>
<dbReference type="Pfam" id="PF18906">
    <property type="entry name" value="Phage_tube_2"/>
    <property type="match status" value="1"/>
</dbReference>
<evidence type="ECO:0000313" key="3">
    <source>
        <dbReference type="Proteomes" id="UP000029493"/>
    </source>
</evidence>
<evidence type="ECO:0000313" key="2">
    <source>
        <dbReference type="EMBL" id="AIR90524.1"/>
    </source>
</evidence>
<dbReference type="EMBL" id="CP009455">
    <property type="protein sequence ID" value="AIR90524.1"/>
    <property type="molecule type" value="Genomic_DNA"/>
</dbReference>
<dbReference type="RefSeq" id="WP_038413117.1">
    <property type="nucleotide sequence ID" value="NZ_CP009455.1"/>
</dbReference>
<keyword evidence="3" id="KW-1185">Reference proteome</keyword>
<dbReference type="InterPro" id="IPR008964">
    <property type="entry name" value="Invasin/intimin_cell_adhesion"/>
</dbReference>
<dbReference type="eggNOG" id="COG5492">
    <property type="taxonomic scope" value="Bacteria"/>
</dbReference>
<dbReference type="Proteomes" id="UP000029493">
    <property type="component" value="Chromosome"/>
</dbReference>
<name>A0A089WTL3_9PSED</name>
<dbReference type="Gene3D" id="2.60.40.1080">
    <property type="match status" value="1"/>
</dbReference>
<evidence type="ECO:0000259" key="1">
    <source>
        <dbReference type="SMART" id="SM00635"/>
    </source>
</evidence>
<dbReference type="KEGG" id="psw:LK03_15070"/>
<dbReference type="AlphaFoldDB" id="A0A089WTL3"/>
<dbReference type="Pfam" id="PF02368">
    <property type="entry name" value="Big_2"/>
    <property type="match status" value="1"/>
</dbReference>
<dbReference type="SMART" id="SM00635">
    <property type="entry name" value="BID_2"/>
    <property type="match status" value="1"/>
</dbReference>
<dbReference type="STRING" id="157783.LK03_15070"/>
<sequence>MSSGAKVQTAFIREITPGVTPPGPWSVLTRISFGLMPTYNTEENNEIGFTRMAQGTTQTTVDVGGDVETKWRYGVLDDLLASCFGSEWVNDTLTMGDKRITFSVASYATDIGVAGVARGAQVSTMAFDFPGDNEITVTTTLAARGWDDKGDNTSYIVNAQTEQSQRRYTFKDISGLKINGVQVGEDNACVDSFNLQFDNEVQTQRCIGNGSPYPGNIIPTRFTPSGSITIAWSKMAYNLWRAQQNGDAIRLEFTVANADGGYDFVIPELEVTGDWPDGGATDIIQVELNFTARRVPPTITRLPAPVAIGTVTITPETLSVKVGATADLEVVVTPTGASQAVRWTTSDATVATVSETGLVTGVKVGTATITATSVADGTKTDTSAVTVTA</sequence>